<organism evidence="2 3">
    <name type="scientific">Triticum urartu</name>
    <name type="common">Red wild einkorn</name>
    <name type="synonym">Crithodium urartu</name>
    <dbReference type="NCBI Taxonomy" id="4572"/>
    <lineage>
        <taxon>Eukaryota</taxon>
        <taxon>Viridiplantae</taxon>
        <taxon>Streptophyta</taxon>
        <taxon>Embryophyta</taxon>
        <taxon>Tracheophyta</taxon>
        <taxon>Spermatophyta</taxon>
        <taxon>Magnoliopsida</taxon>
        <taxon>Liliopsida</taxon>
        <taxon>Poales</taxon>
        <taxon>Poaceae</taxon>
        <taxon>BOP clade</taxon>
        <taxon>Pooideae</taxon>
        <taxon>Triticodae</taxon>
        <taxon>Triticeae</taxon>
        <taxon>Triticinae</taxon>
        <taxon>Triticum</taxon>
    </lineage>
</organism>
<sequence>MRGQKKNKSRQDPRRAQPLPARMPPAAWGVYLWQEEEEEEGSACHRAASSALAQGAREAGEDAGEAEAEAGDGALGVGRALAAHRLHGLHEEAEAAHGRHVERQRRRREGQRHHQLQHRQRSPCSTPATSRSSYLSLPLSLSPAASCFFLPGRSIEQRLPRRRGLYGRARGAPLVVVIARSASASASRCARGGIGGWWSARLRLRLRLRGHGERFDAVRSGG</sequence>
<proteinExistence type="predicted"/>
<dbReference type="AlphaFoldDB" id="A0A8R7UBM4"/>
<reference evidence="2" key="2">
    <citation type="submission" date="2018-03" db="EMBL/GenBank/DDBJ databases">
        <title>The Triticum urartu genome reveals the dynamic nature of wheat genome evolution.</title>
        <authorList>
            <person name="Ling H."/>
            <person name="Ma B."/>
            <person name="Shi X."/>
            <person name="Liu H."/>
            <person name="Dong L."/>
            <person name="Sun H."/>
            <person name="Cao Y."/>
            <person name="Gao Q."/>
            <person name="Zheng S."/>
            <person name="Li Y."/>
            <person name="Yu Y."/>
            <person name="Du H."/>
            <person name="Qi M."/>
            <person name="Li Y."/>
            <person name="Yu H."/>
            <person name="Cui Y."/>
            <person name="Wang N."/>
            <person name="Chen C."/>
            <person name="Wu H."/>
            <person name="Zhao Y."/>
            <person name="Zhang J."/>
            <person name="Li Y."/>
            <person name="Zhou W."/>
            <person name="Zhang B."/>
            <person name="Hu W."/>
            <person name="Eijk M."/>
            <person name="Tang J."/>
            <person name="Witsenboer H."/>
            <person name="Zhao S."/>
            <person name="Li Z."/>
            <person name="Zhang A."/>
            <person name="Wang D."/>
            <person name="Liang C."/>
        </authorList>
    </citation>
    <scope>NUCLEOTIDE SEQUENCE [LARGE SCALE GENOMIC DNA]</scope>
    <source>
        <strain evidence="2">cv. G1812</strain>
    </source>
</reference>
<feature type="region of interest" description="Disordered" evidence="1">
    <location>
        <begin position="39"/>
        <end position="69"/>
    </location>
</feature>
<protein>
    <submittedName>
        <fullName evidence="2">Uncharacterized protein</fullName>
    </submittedName>
</protein>
<dbReference type="EnsemblPlants" id="TuG1812G0400003293.01.T01">
    <property type="protein sequence ID" value="TuG1812G0400003293.01.T01.cds367307"/>
    <property type="gene ID" value="TuG1812G0400003293.01"/>
</dbReference>
<feature type="compositionally biased region" description="Basic and acidic residues" evidence="1">
    <location>
        <begin position="90"/>
        <end position="101"/>
    </location>
</feature>
<name>A0A8R7UBM4_TRIUA</name>
<keyword evidence="3" id="KW-1185">Reference proteome</keyword>
<accession>A0A8R7UBM4</accession>
<evidence type="ECO:0000256" key="1">
    <source>
        <dbReference type="SAM" id="MobiDB-lite"/>
    </source>
</evidence>
<evidence type="ECO:0000313" key="2">
    <source>
        <dbReference type="EnsemblPlants" id="TuG1812G0400003293.01.T01.cds367307"/>
    </source>
</evidence>
<feature type="region of interest" description="Disordered" evidence="1">
    <location>
        <begin position="90"/>
        <end position="129"/>
    </location>
</feature>
<reference evidence="2" key="3">
    <citation type="submission" date="2022-06" db="UniProtKB">
        <authorList>
            <consortium name="EnsemblPlants"/>
        </authorList>
    </citation>
    <scope>IDENTIFICATION</scope>
</reference>
<feature type="compositionally biased region" description="Basic residues" evidence="1">
    <location>
        <begin position="102"/>
        <end position="121"/>
    </location>
</feature>
<dbReference type="Proteomes" id="UP000015106">
    <property type="component" value="Chromosome 4"/>
</dbReference>
<dbReference type="Gramene" id="TuG1812G0400003293.01.T01">
    <property type="protein sequence ID" value="TuG1812G0400003293.01.T01.cds367307"/>
    <property type="gene ID" value="TuG1812G0400003293.01"/>
</dbReference>
<feature type="region of interest" description="Disordered" evidence="1">
    <location>
        <begin position="1"/>
        <end position="25"/>
    </location>
</feature>
<evidence type="ECO:0000313" key="3">
    <source>
        <dbReference type="Proteomes" id="UP000015106"/>
    </source>
</evidence>
<reference evidence="3" key="1">
    <citation type="journal article" date="2013" name="Nature">
        <title>Draft genome of the wheat A-genome progenitor Triticum urartu.</title>
        <authorList>
            <person name="Ling H.Q."/>
            <person name="Zhao S."/>
            <person name="Liu D."/>
            <person name="Wang J."/>
            <person name="Sun H."/>
            <person name="Zhang C."/>
            <person name="Fan H."/>
            <person name="Li D."/>
            <person name="Dong L."/>
            <person name="Tao Y."/>
            <person name="Gao C."/>
            <person name="Wu H."/>
            <person name="Li Y."/>
            <person name="Cui Y."/>
            <person name="Guo X."/>
            <person name="Zheng S."/>
            <person name="Wang B."/>
            <person name="Yu K."/>
            <person name="Liang Q."/>
            <person name="Yang W."/>
            <person name="Lou X."/>
            <person name="Chen J."/>
            <person name="Feng M."/>
            <person name="Jian J."/>
            <person name="Zhang X."/>
            <person name="Luo G."/>
            <person name="Jiang Y."/>
            <person name="Liu J."/>
            <person name="Wang Z."/>
            <person name="Sha Y."/>
            <person name="Zhang B."/>
            <person name="Wu H."/>
            <person name="Tang D."/>
            <person name="Shen Q."/>
            <person name="Xue P."/>
            <person name="Zou S."/>
            <person name="Wang X."/>
            <person name="Liu X."/>
            <person name="Wang F."/>
            <person name="Yang Y."/>
            <person name="An X."/>
            <person name="Dong Z."/>
            <person name="Zhang K."/>
            <person name="Zhang X."/>
            <person name="Luo M.C."/>
            <person name="Dvorak J."/>
            <person name="Tong Y."/>
            <person name="Wang J."/>
            <person name="Yang H."/>
            <person name="Li Z."/>
            <person name="Wang D."/>
            <person name="Zhang A."/>
            <person name="Wang J."/>
        </authorList>
    </citation>
    <scope>NUCLEOTIDE SEQUENCE</scope>
    <source>
        <strain evidence="3">cv. G1812</strain>
    </source>
</reference>